<protein>
    <submittedName>
        <fullName evidence="1">Uncharacterized protein</fullName>
    </submittedName>
</protein>
<dbReference type="AlphaFoldDB" id="A0A9P6B6D8"/>
<dbReference type="EMBL" id="MU128924">
    <property type="protein sequence ID" value="KAF9518486.1"/>
    <property type="molecule type" value="Genomic_DNA"/>
</dbReference>
<proteinExistence type="predicted"/>
<name>A0A9P6B6D8_9AGAM</name>
<evidence type="ECO:0000313" key="1">
    <source>
        <dbReference type="EMBL" id="KAF9518486.1"/>
    </source>
</evidence>
<sequence length="146" mass="16710">MTAATAGEVSTAHVAWRRPENTSNIKISATHLVCPISLYRVEIHLDVFVSLDGARIPKQSFQSHCAVPPTEVCLIQGGKVVRELDSCYLLWLSQEVRCNISFGNIFRQGYPRLPTIFRFPIHLWTLPPFQFLSRLHVPTHFYHRIV</sequence>
<organism evidence="1 2">
    <name type="scientific">Hydnum rufescens UP504</name>
    <dbReference type="NCBI Taxonomy" id="1448309"/>
    <lineage>
        <taxon>Eukaryota</taxon>
        <taxon>Fungi</taxon>
        <taxon>Dikarya</taxon>
        <taxon>Basidiomycota</taxon>
        <taxon>Agaricomycotina</taxon>
        <taxon>Agaricomycetes</taxon>
        <taxon>Cantharellales</taxon>
        <taxon>Hydnaceae</taxon>
        <taxon>Hydnum</taxon>
    </lineage>
</organism>
<reference evidence="1" key="1">
    <citation type="journal article" date="2020" name="Nat. Commun.">
        <title>Large-scale genome sequencing of mycorrhizal fungi provides insights into the early evolution of symbiotic traits.</title>
        <authorList>
            <person name="Miyauchi S."/>
            <person name="Kiss E."/>
            <person name="Kuo A."/>
            <person name="Drula E."/>
            <person name="Kohler A."/>
            <person name="Sanchez-Garcia M."/>
            <person name="Morin E."/>
            <person name="Andreopoulos B."/>
            <person name="Barry K.W."/>
            <person name="Bonito G."/>
            <person name="Buee M."/>
            <person name="Carver A."/>
            <person name="Chen C."/>
            <person name="Cichocki N."/>
            <person name="Clum A."/>
            <person name="Culley D."/>
            <person name="Crous P.W."/>
            <person name="Fauchery L."/>
            <person name="Girlanda M."/>
            <person name="Hayes R.D."/>
            <person name="Keri Z."/>
            <person name="LaButti K."/>
            <person name="Lipzen A."/>
            <person name="Lombard V."/>
            <person name="Magnuson J."/>
            <person name="Maillard F."/>
            <person name="Murat C."/>
            <person name="Nolan M."/>
            <person name="Ohm R.A."/>
            <person name="Pangilinan J."/>
            <person name="Pereira M.F."/>
            <person name="Perotto S."/>
            <person name="Peter M."/>
            <person name="Pfister S."/>
            <person name="Riley R."/>
            <person name="Sitrit Y."/>
            <person name="Stielow J.B."/>
            <person name="Szollosi G."/>
            <person name="Zifcakova L."/>
            <person name="Stursova M."/>
            <person name="Spatafora J.W."/>
            <person name="Tedersoo L."/>
            <person name="Vaario L.M."/>
            <person name="Yamada A."/>
            <person name="Yan M."/>
            <person name="Wang P."/>
            <person name="Xu J."/>
            <person name="Bruns T."/>
            <person name="Baldrian P."/>
            <person name="Vilgalys R."/>
            <person name="Dunand C."/>
            <person name="Henrissat B."/>
            <person name="Grigoriev I.V."/>
            <person name="Hibbett D."/>
            <person name="Nagy L.G."/>
            <person name="Martin F.M."/>
        </authorList>
    </citation>
    <scope>NUCLEOTIDE SEQUENCE</scope>
    <source>
        <strain evidence="1">UP504</strain>
    </source>
</reference>
<dbReference type="Proteomes" id="UP000886523">
    <property type="component" value="Unassembled WGS sequence"/>
</dbReference>
<keyword evidence="2" id="KW-1185">Reference proteome</keyword>
<comment type="caution">
    <text evidence="1">The sequence shown here is derived from an EMBL/GenBank/DDBJ whole genome shotgun (WGS) entry which is preliminary data.</text>
</comment>
<gene>
    <name evidence="1" type="ORF">BS47DRAFT_257035</name>
</gene>
<accession>A0A9P6B6D8</accession>
<evidence type="ECO:0000313" key="2">
    <source>
        <dbReference type="Proteomes" id="UP000886523"/>
    </source>
</evidence>